<gene>
    <name evidence="2" type="ORF">LQ564_00285</name>
</gene>
<name>A0ABS8PZ11_9BURK</name>
<reference evidence="2" key="1">
    <citation type="submission" date="2021-11" db="EMBL/GenBank/DDBJ databases">
        <title>The complete genome of Massilia sp sp. G4R7.</title>
        <authorList>
            <person name="Liu L."/>
            <person name="Yue J."/>
            <person name="Yuan J."/>
            <person name="Yang F."/>
            <person name="Li L."/>
        </authorList>
    </citation>
    <scope>NUCLEOTIDE SEQUENCE</scope>
    <source>
        <strain evidence="2">G4R7</strain>
    </source>
</reference>
<evidence type="ECO:0008006" key="4">
    <source>
        <dbReference type="Google" id="ProtNLM"/>
    </source>
</evidence>
<feature type="transmembrane region" description="Helical" evidence="1">
    <location>
        <begin position="30"/>
        <end position="50"/>
    </location>
</feature>
<dbReference type="Proteomes" id="UP001179361">
    <property type="component" value="Unassembled WGS sequence"/>
</dbReference>
<comment type="caution">
    <text evidence="2">The sequence shown here is derived from an EMBL/GenBank/DDBJ whole genome shotgun (WGS) entry which is preliminary data.</text>
</comment>
<dbReference type="EMBL" id="JAJNOC010000001">
    <property type="protein sequence ID" value="MCD2514746.1"/>
    <property type="molecule type" value="Genomic_DNA"/>
</dbReference>
<dbReference type="RefSeq" id="WP_231056095.1">
    <property type="nucleotide sequence ID" value="NZ_JAJNOC010000001.1"/>
</dbReference>
<evidence type="ECO:0000313" key="3">
    <source>
        <dbReference type="Proteomes" id="UP001179361"/>
    </source>
</evidence>
<evidence type="ECO:0000313" key="2">
    <source>
        <dbReference type="EMBL" id="MCD2514746.1"/>
    </source>
</evidence>
<accession>A0ABS8PZ11</accession>
<dbReference type="SUPFAM" id="SSF48452">
    <property type="entry name" value="TPR-like"/>
    <property type="match status" value="1"/>
</dbReference>
<keyword evidence="1" id="KW-0812">Transmembrane</keyword>
<dbReference type="InterPro" id="IPR011990">
    <property type="entry name" value="TPR-like_helical_dom_sf"/>
</dbReference>
<proteinExistence type="predicted"/>
<keyword evidence="1" id="KW-1133">Transmembrane helix</keyword>
<protein>
    <recommendedName>
        <fullName evidence="4">Tetratricopeptide repeat protein</fullName>
    </recommendedName>
</protein>
<dbReference type="InterPro" id="IPR014562">
    <property type="entry name" value="UCP030959_TPR_rpt-cont"/>
</dbReference>
<dbReference type="PIRSF" id="PIRSF030959">
    <property type="entry name" value="UCP030959"/>
    <property type="match status" value="1"/>
</dbReference>
<dbReference type="Gene3D" id="1.25.40.10">
    <property type="entry name" value="Tetratricopeptide repeat domain"/>
    <property type="match status" value="1"/>
</dbReference>
<organism evidence="2 3">
    <name type="scientific">Massilia phyllostachyos</name>
    <dbReference type="NCBI Taxonomy" id="2898585"/>
    <lineage>
        <taxon>Bacteria</taxon>
        <taxon>Pseudomonadati</taxon>
        <taxon>Pseudomonadota</taxon>
        <taxon>Betaproteobacteria</taxon>
        <taxon>Burkholderiales</taxon>
        <taxon>Oxalobacteraceae</taxon>
        <taxon>Telluria group</taxon>
        <taxon>Massilia</taxon>
    </lineage>
</organism>
<evidence type="ECO:0000256" key="1">
    <source>
        <dbReference type="SAM" id="Phobius"/>
    </source>
</evidence>
<sequence>MPILGLGLHLIVALFFAVHAVRTGRQMVWLLILFSFPLLGSIVYFAAVFLPHSRLERQARMAGNALQKKLDPGRDVREARQAFDLTPTAHNQMRLAGALLEAGQTAEAVAQYDACLQGPFAGDAEVILGAARARLAHGQAAAAIALLLPLQTRQPGFRPEEVGLVLGRAYSACGQRAEAGEQFIAAAERSSSIEARVELALWALANGQAAVAQREITEISHARKHMTKYTLDLHKDLLRRLDAAAAAG</sequence>
<keyword evidence="3" id="KW-1185">Reference proteome</keyword>
<keyword evidence="1" id="KW-0472">Membrane</keyword>